<organism evidence="2 3">
    <name type="scientific">Pocillopora damicornis</name>
    <name type="common">Cauliflower coral</name>
    <name type="synonym">Millepora damicornis</name>
    <dbReference type="NCBI Taxonomy" id="46731"/>
    <lineage>
        <taxon>Eukaryota</taxon>
        <taxon>Metazoa</taxon>
        <taxon>Cnidaria</taxon>
        <taxon>Anthozoa</taxon>
        <taxon>Hexacorallia</taxon>
        <taxon>Scleractinia</taxon>
        <taxon>Astrocoeniina</taxon>
        <taxon>Pocilloporidae</taxon>
        <taxon>Pocillopora</taxon>
    </lineage>
</organism>
<dbReference type="Proteomes" id="UP000275408">
    <property type="component" value="Unassembled WGS sequence"/>
</dbReference>
<evidence type="ECO:0008006" key="4">
    <source>
        <dbReference type="Google" id="ProtNLM"/>
    </source>
</evidence>
<sequence>MRSEPEKLPQKCATVKTMNIFFVVFAFLAWTEAAPSPPKCGKIRGRNCSEDSDCACLNRHNKSSLICNTRFRCEKQEFRDTLQRMQPCHRIYKNFCEVDTDCPCDEARLICEDHECVKEKRRPRPQINLDRLLSILLPRKSNGTQSSPRRQRRRLLRHGLFKTI</sequence>
<protein>
    <recommendedName>
        <fullName evidence="4">EB domain-containing protein</fullName>
    </recommendedName>
</protein>
<accession>A0A3M6V4W7</accession>
<dbReference type="EMBL" id="RCHS01000086">
    <property type="protein sequence ID" value="RMX60992.1"/>
    <property type="molecule type" value="Genomic_DNA"/>
</dbReference>
<keyword evidence="3" id="KW-1185">Reference proteome</keyword>
<evidence type="ECO:0000313" key="3">
    <source>
        <dbReference type="Proteomes" id="UP000275408"/>
    </source>
</evidence>
<dbReference type="OrthoDB" id="5976713at2759"/>
<reference evidence="2 3" key="1">
    <citation type="journal article" date="2018" name="Sci. Rep.">
        <title>Comparative analysis of the Pocillopora damicornis genome highlights role of immune system in coral evolution.</title>
        <authorList>
            <person name="Cunning R."/>
            <person name="Bay R.A."/>
            <person name="Gillette P."/>
            <person name="Baker A.C."/>
            <person name="Traylor-Knowles N."/>
        </authorList>
    </citation>
    <scope>NUCLEOTIDE SEQUENCE [LARGE SCALE GENOMIC DNA]</scope>
    <source>
        <strain evidence="2">RSMAS</strain>
        <tissue evidence="2">Whole animal</tissue>
    </source>
</reference>
<gene>
    <name evidence="2" type="ORF">pdam_00014185</name>
</gene>
<name>A0A3M6V4W7_POCDA</name>
<evidence type="ECO:0000256" key="1">
    <source>
        <dbReference type="SAM" id="SignalP"/>
    </source>
</evidence>
<proteinExistence type="predicted"/>
<evidence type="ECO:0000313" key="2">
    <source>
        <dbReference type="EMBL" id="RMX60992.1"/>
    </source>
</evidence>
<feature type="chain" id="PRO_5018136480" description="EB domain-containing protein" evidence="1">
    <location>
        <begin position="34"/>
        <end position="164"/>
    </location>
</feature>
<feature type="signal peptide" evidence="1">
    <location>
        <begin position="1"/>
        <end position="33"/>
    </location>
</feature>
<keyword evidence="1" id="KW-0732">Signal</keyword>
<comment type="caution">
    <text evidence="2">The sequence shown here is derived from an EMBL/GenBank/DDBJ whole genome shotgun (WGS) entry which is preliminary data.</text>
</comment>
<dbReference type="AlphaFoldDB" id="A0A3M6V4W7"/>